<proteinExistence type="predicted"/>
<organism evidence="1 4">
    <name type="scientific">Venturia inaequalis</name>
    <name type="common">Apple scab fungus</name>
    <dbReference type="NCBI Taxonomy" id="5025"/>
    <lineage>
        <taxon>Eukaryota</taxon>
        <taxon>Fungi</taxon>
        <taxon>Dikarya</taxon>
        <taxon>Ascomycota</taxon>
        <taxon>Pezizomycotina</taxon>
        <taxon>Dothideomycetes</taxon>
        <taxon>Pleosporomycetidae</taxon>
        <taxon>Venturiales</taxon>
        <taxon>Venturiaceae</taxon>
        <taxon>Venturia</taxon>
    </lineage>
</organism>
<dbReference type="EMBL" id="WNWS01000175">
    <property type="protein sequence ID" value="KAE9976374.1"/>
    <property type="molecule type" value="Genomic_DNA"/>
</dbReference>
<evidence type="ECO:0000313" key="4">
    <source>
        <dbReference type="Proteomes" id="UP000490939"/>
    </source>
</evidence>
<evidence type="ECO:0000313" key="3">
    <source>
        <dbReference type="Proteomes" id="UP000447873"/>
    </source>
</evidence>
<protein>
    <submittedName>
        <fullName evidence="1">Uncharacterized protein</fullName>
    </submittedName>
</protein>
<gene>
    <name evidence="1" type="ORF">EG327_009937</name>
    <name evidence="2" type="ORF">EG328_002643</name>
</gene>
<keyword evidence="4" id="KW-1185">Reference proteome</keyword>
<dbReference type="EMBL" id="WNWR01000685">
    <property type="protein sequence ID" value="KAE9971243.1"/>
    <property type="molecule type" value="Genomic_DNA"/>
</dbReference>
<dbReference type="AlphaFoldDB" id="A0A8H3YTD0"/>
<comment type="caution">
    <text evidence="1">The sequence shown here is derived from an EMBL/GenBank/DDBJ whole genome shotgun (WGS) entry which is preliminary data.</text>
</comment>
<dbReference type="Proteomes" id="UP000447873">
    <property type="component" value="Unassembled WGS sequence"/>
</dbReference>
<accession>A0A8H3YTD0</accession>
<evidence type="ECO:0000313" key="1">
    <source>
        <dbReference type="EMBL" id="KAE9971243.1"/>
    </source>
</evidence>
<name>A0A8H3YTD0_VENIN</name>
<sequence length="240" mass="27468">MADENNMTDQSPPIQAQFAKGALEKIPQEIRDMIYTYAFIPETPHFCFHIKQRDDQGFRCQFAAAARPSLPSRYYGTPSVTSQIMSSPALGLLFVNHQLYREICEHMDNNTIHAITSDSSTLFSHATNPTFDGYKNVEDALDVITNLVRSMALLVEIHIIWSQDCEKKGGPIDEELYNCKNKVLHDLSRLLKTSGLADLKKYRIIPDLRFSDVTNFGTNTWIFEKRPSGSWMPSNNWNWE</sequence>
<dbReference type="Proteomes" id="UP000490939">
    <property type="component" value="Unassembled WGS sequence"/>
</dbReference>
<evidence type="ECO:0000313" key="2">
    <source>
        <dbReference type="EMBL" id="KAE9976374.1"/>
    </source>
</evidence>
<reference evidence="1 4" key="1">
    <citation type="submission" date="2019-07" db="EMBL/GenBank/DDBJ databases">
        <title>Venturia inaequalis Genome Resource.</title>
        <authorList>
            <person name="Lichtner F.J."/>
        </authorList>
    </citation>
    <scope>NUCLEOTIDE SEQUENCE [LARGE SCALE GENOMIC DNA]</scope>
    <source>
        <strain evidence="2 3">120213</strain>
        <strain evidence="1 4">DMI_063113</strain>
    </source>
</reference>